<feature type="region of interest" description="Disordered" evidence="1">
    <location>
        <begin position="78"/>
        <end position="109"/>
    </location>
</feature>
<comment type="caution">
    <text evidence="2">The sequence shown here is derived from an EMBL/GenBank/DDBJ whole genome shotgun (WGS) entry which is preliminary data.</text>
</comment>
<proteinExistence type="predicted"/>
<feature type="compositionally biased region" description="Low complexity" evidence="1">
    <location>
        <begin position="98"/>
        <end position="109"/>
    </location>
</feature>
<dbReference type="EMBL" id="QXFT01006927">
    <property type="protein sequence ID" value="KAE9267589.1"/>
    <property type="molecule type" value="Genomic_DNA"/>
</dbReference>
<organism evidence="2 3">
    <name type="scientific">Phytophthora rubi</name>
    <dbReference type="NCBI Taxonomy" id="129364"/>
    <lineage>
        <taxon>Eukaryota</taxon>
        <taxon>Sar</taxon>
        <taxon>Stramenopiles</taxon>
        <taxon>Oomycota</taxon>
        <taxon>Peronosporomycetes</taxon>
        <taxon>Peronosporales</taxon>
        <taxon>Peronosporaceae</taxon>
        <taxon>Phytophthora</taxon>
    </lineage>
</organism>
<gene>
    <name evidence="2" type="ORF">PR003_g31726</name>
</gene>
<evidence type="ECO:0000256" key="1">
    <source>
        <dbReference type="SAM" id="MobiDB-lite"/>
    </source>
</evidence>
<feature type="region of interest" description="Disordered" evidence="1">
    <location>
        <begin position="1"/>
        <end position="29"/>
    </location>
</feature>
<reference evidence="2 3" key="1">
    <citation type="submission" date="2018-08" db="EMBL/GenBank/DDBJ databases">
        <title>Genomic investigation of the strawberry pathogen Phytophthora fragariae indicates pathogenicity is determined by transcriptional variation in three key races.</title>
        <authorList>
            <person name="Adams T.M."/>
            <person name="Armitage A.D."/>
            <person name="Sobczyk M.K."/>
            <person name="Bates H.J."/>
            <person name="Dunwell J.M."/>
            <person name="Nellist C.F."/>
            <person name="Harrison R.J."/>
        </authorList>
    </citation>
    <scope>NUCLEOTIDE SEQUENCE [LARGE SCALE GENOMIC DNA]</scope>
    <source>
        <strain evidence="2 3">SCRP333</strain>
    </source>
</reference>
<feature type="compositionally biased region" description="Polar residues" evidence="1">
    <location>
        <begin position="1"/>
        <end position="23"/>
    </location>
</feature>
<evidence type="ECO:0000313" key="2">
    <source>
        <dbReference type="EMBL" id="KAE9267589.1"/>
    </source>
</evidence>
<accession>A0A6A4B5V3</accession>
<keyword evidence="3" id="KW-1185">Reference proteome</keyword>
<protein>
    <submittedName>
        <fullName evidence="2">Uncharacterized protein</fullName>
    </submittedName>
</protein>
<dbReference type="AlphaFoldDB" id="A0A6A4B5V3"/>
<sequence>MPQLSRRPTQALITSTLERQPSRNVRRTEEARAVLTRTQLRDPLDDLSLGDILPVAMSPANVGGSARAALVVRTATMPTSAGGDASSASKCTTRDVVSSSNDSRNLPSS</sequence>
<evidence type="ECO:0000313" key="3">
    <source>
        <dbReference type="Proteomes" id="UP000434957"/>
    </source>
</evidence>
<dbReference type="Proteomes" id="UP000434957">
    <property type="component" value="Unassembled WGS sequence"/>
</dbReference>
<feature type="compositionally biased region" description="Polar residues" evidence="1">
    <location>
        <begin position="86"/>
        <end position="97"/>
    </location>
</feature>
<name>A0A6A4B5V3_9STRA</name>